<feature type="compositionally biased region" description="Pro residues" evidence="1">
    <location>
        <begin position="45"/>
        <end position="69"/>
    </location>
</feature>
<organism evidence="2 3">
    <name type="scientific">Gemmobacter megaterium</name>
    <dbReference type="NCBI Taxonomy" id="1086013"/>
    <lineage>
        <taxon>Bacteria</taxon>
        <taxon>Pseudomonadati</taxon>
        <taxon>Pseudomonadota</taxon>
        <taxon>Alphaproteobacteria</taxon>
        <taxon>Rhodobacterales</taxon>
        <taxon>Paracoccaceae</taxon>
        <taxon>Gemmobacter</taxon>
    </lineage>
</organism>
<reference evidence="2 3" key="1">
    <citation type="submission" date="2017-01" db="EMBL/GenBank/DDBJ databases">
        <authorList>
            <person name="Mah S.A."/>
            <person name="Swanson W.J."/>
            <person name="Moy G.W."/>
            <person name="Vacquier V.D."/>
        </authorList>
    </citation>
    <scope>NUCLEOTIDE SEQUENCE [LARGE SCALE GENOMIC DNA]</scope>
    <source>
        <strain evidence="2 3">DSM 26375</strain>
    </source>
</reference>
<accession>A0A1N7LZG1</accession>
<proteinExistence type="predicted"/>
<dbReference type="RefSeq" id="WP_076529490.1">
    <property type="nucleotide sequence ID" value="NZ_BMEH01000002.1"/>
</dbReference>
<dbReference type="GO" id="GO:0005975">
    <property type="term" value="P:carbohydrate metabolic process"/>
    <property type="evidence" value="ECO:0007669"/>
    <property type="project" value="InterPro"/>
</dbReference>
<dbReference type="OrthoDB" id="7658418at2"/>
<evidence type="ECO:0000313" key="3">
    <source>
        <dbReference type="Proteomes" id="UP000186141"/>
    </source>
</evidence>
<evidence type="ECO:0000256" key="1">
    <source>
        <dbReference type="SAM" id="MobiDB-lite"/>
    </source>
</evidence>
<dbReference type="PRINTS" id="PR01217">
    <property type="entry name" value="PRICHEXTENSN"/>
</dbReference>
<dbReference type="InterPro" id="IPR006837">
    <property type="entry name" value="Divergent_DAC"/>
</dbReference>
<feature type="compositionally biased region" description="Low complexity" evidence="1">
    <location>
        <begin position="119"/>
        <end position="128"/>
    </location>
</feature>
<dbReference type="SUPFAM" id="SSF88713">
    <property type="entry name" value="Glycoside hydrolase/deacetylase"/>
    <property type="match status" value="1"/>
</dbReference>
<evidence type="ECO:0000313" key="2">
    <source>
        <dbReference type="EMBL" id="SIS79203.1"/>
    </source>
</evidence>
<sequence>MIRGILAGMFWGGVLGGVGLVAVSLTTPLPVSPVAETPVGVSPDPATPPAAPSAPETPPIVAPPEPTPAEPVADPASPSAVPDPVETPDAGPVEPAEPALPEAPATDLPEVPAQQPLTPEAMPDAEAPPTEPPATAPPDAEGEAGDDADTAPVLADGADQPPATLPQAVAPVDRPVAPSAPDSGPVDLPPSSILPAPVPDLPGSTGDLSPVAPVPTEAPAAPPALAVPSEAAPVLPPADPVPELAAPSPPPLAEEERMADGPRVLPDAPVPTPQTRPDTPEPEAEGTPPPRPAPGFSGAVEGVRTGRLPRIAAPEDAPLAEPQATVPVGALARNARPFANSDAKPPFAVLLLDSADMSVDLAELAASDLALTLVVDPSHPDAQDRAAVWRAAGQEVALLASGLPRRGGPADMEIAMEALEAQFPQALAVVDLPDGGMQGDRAWAGALAPALAARGFALVTWDRGLNAADQIARRGGLPTVSIFRDLDAKEETSPVIRRYLDRAAFKAQQDGRAVVLGRLRPETVTALLEWALDGRAASLALAPLTAALTSE</sequence>
<evidence type="ECO:0008006" key="4">
    <source>
        <dbReference type="Google" id="ProtNLM"/>
    </source>
</evidence>
<feature type="compositionally biased region" description="Low complexity" evidence="1">
    <location>
        <begin position="70"/>
        <end position="105"/>
    </location>
</feature>
<dbReference type="InterPro" id="IPR011330">
    <property type="entry name" value="Glyco_hydro/deAcase_b/a-brl"/>
</dbReference>
<dbReference type="Pfam" id="PF04748">
    <property type="entry name" value="Polysacc_deac_2"/>
    <property type="match status" value="1"/>
</dbReference>
<gene>
    <name evidence="2" type="ORF">SAMN05421774_102290</name>
</gene>
<dbReference type="AlphaFoldDB" id="A0A1N7LZG1"/>
<dbReference type="EMBL" id="FTOT01000002">
    <property type="protein sequence ID" value="SIS79203.1"/>
    <property type="molecule type" value="Genomic_DNA"/>
</dbReference>
<feature type="compositionally biased region" description="Low complexity" evidence="1">
    <location>
        <begin position="209"/>
        <end position="233"/>
    </location>
</feature>
<protein>
    <recommendedName>
        <fullName evidence="4">Divergent polysaccharide deacetylase</fullName>
    </recommendedName>
</protein>
<dbReference type="Proteomes" id="UP000186141">
    <property type="component" value="Unassembled WGS sequence"/>
</dbReference>
<keyword evidence="3" id="KW-1185">Reference proteome</keyword>
<feature type="region of interest" description="Disordered" evidence="1">
    <location>
        <begin position="36"/>
        <end position="301"/>
    </location>
</feature>
<dbReference type="STRING" id="1086013.SAMN05421774_102290"/>
<feature type="compositionally biased region" description="Acidic residues" evidence="1">
    <location>
        <begin position="140"/>
        <end position="149"/>
    </location>
</feature>
<dbReference type="Gene3D" id="3.20.20.370">
    <property type="entry name" value="Glycoside hydrolase/deacetylase"/>
    <property type="match status" value="1"/>
</dbReference>
<name>A0A1N7LZG1_9RHOB</name>